<gene>
    <name evidence="1" type="ORF">GAK30_03329</name>
</gene>
<dbReference type="AlphaFoldDB" id="A0A7V8FLF7"/>
<evidence type="ECO:0000313" key="1">
    <source>
        <dbReference type="EMBL" id="KAF1019085.1"/>
    </source>
</evidence>
<reference evidence="2" key="1">
    <citation type="journal article" date="2020" name="MBio">
        <title>Horizontal gene transfer to a defensive symbiont with a reduced genome amongst a multipartite beetle microbiome.</title>
        <authorList>
            <person name="Waterworth S.C."/>
            <person name="Florez L.V."/>
            <person name="Rees E.R."/>
            <person name="Hertweck C."/>
            <person name="Kaltenpoth M."/>
            <person name="Kwan J.C."/>
        </authorList>
    </citation>
    <scope>NUCLEOTIDE SEQUENCE [LARGE SCALE GENOMIC DNA]</scope>
</reference>
<protein>
    <submittedName>
        <fullName evidence="1">Uncharacterized protein</fullName>
    </submittedName>
</protein>
<proteinExistence type="predicted"/>
<accession>A0A7V8FLF7</accession>
<evidence type="ECO:0000313" key="2">
    <source>
        <dbReference type="Proteomes" id="UP000461670"/>
    </source>
</evidence>
<comment type="caution">
    <text evidence="1">The sequence shown here is derived from an EMBL/GenBank/DDBJ whole genome shotgun (WGS) entry which is preliminary data.</text>
</comment>
<organism evidence="1 2">
    <name type="scientific">Paracidovorax wautersii</name>
    <dbReference type="NCBI Taxonomy" id="1177982"/>
    <lineage>
        <taxon>Bacteria</taxon>
        <taxon>Pseudomonadati</taxon>
        <taxon>Pseudomonadota</taxon>
        <taxon>Betaproteobacteria</taxon>
        <taxon>Burkholderiales</taxon>
        <taxon>Comamonadaceae</taxon>
        <taxon>Paracidovorax</taxon>
    </lineage>
</organism>
<dbReference type="EMBL" id="WNDQ01000065">
    <property type="protein sequence ID" value="KAF1019085.1"/>
    <property type="molecule type" value="Genomic_DNA"/>
</dbReference>
<name>A0A7V8FLF7_9BURK</name>
<dbReference type="Proteomes" id="UP000461670">
    <property type="component" value="Unassembled WGS sequence"/>
</dbReference>
<sequence length="206" mass="23508">MDLLLPAFVAFVVLYLLRVHEQTQRIRLLAAHLGRYRIEKLMEQLTHNYLRALDEEEPVRRGQILELQHDTERELAGQIGKLAQDFQRVSTEDARVSRMAWPLPFATRLWPANSFDMRALLAVHADGIQACAANTSGLSPRDQAFRMTAELFLLQHSCHWFCKSRSIASARMVARHKTSHEQALQAVSPDTRRAYLQVTQGHAGGR</sequence>